<comment type="caution">
    <text evidence="2">The sequence shown here is derived from an EMBL/GenBank/DDBJ whole genome shotgun (WGS) entry which is preliminary data.</text>
</comment>
<sequence length="180" mass="21251">MRDQLMLDKIIADKIYLIREQKVMLDRDLAELYGVETKRLKEQVRRNIERFPEQYMFEMNDQEFSDWRSHFATSNEDKQGLRYAPFCFTEHGILQLSNVLKSPKAIKVSFLIIDVFVKLRDTLSNQTELWLQIEKIKGKLGSQDKNIELIFQYLDELSSKIIVSNKSSPRKGIGYKPENL</sequence>
<dbReference type="InterPro" id="IPR018873">
    <property type="entry name" value="KilA-N_DNA-bd_domain"/>
</dbReference>
<dbReference type="Proteomes" id="UP000268007">
    <property type="component" value="Unassembled WGS sequence"/>
</dbReference>
<accession>A0A495J143</accession>
<gene>
    <name evidence="2" type="ORF">BDD43_1976</name>
</gene>
<keyword evidence="3" id="KW-1185">Reference proteome</keyword>
<evidence type="ECO:0000259" key="1">
    <source>
        <dbReference type="Pfam" id="PF10543"/>
    </source>
</evidence>
<dbReference type="RefSeq" id="WP_121197485.1">
    <property type="nucleotide sequence ID" value="NZ_RBKU01000001.1"/>
</dbReference>
<feature type="domain" description="KilA-N DNA-binding" evidence="1">
    <location>
        <begin position="14"/>
        <end position="99"/>
    </location>
</feature>
<proteinExistence type="predicted"/>
<name>A0A495J143_9SPHI</name>
<evidence type="ECO:0000313" key="3">
    <source>
        <dbReference type="Proteomes" id="UP000268007"/>
    </source>
</evidence>
<reference evidence="2 3" key="1">
    <citation type="submission" date="2018-10" db="EMBL/GenBank/DDBJ databases">
        <title>Genomic Encyclopedia of Archaeal and Bacterial Type Strains, Phase II (KMG-II): from individual species to whole genera.</title>
        <authorList>
            <person name="Goeker M."/>
        </authorList>
    </citation>
    <scope>NUCLEOTIDE SEQUENCE [LARGE SCALE GENOMIC DNA]</scope>
    <source>
        <strain evidence="2 3">DSM 18602</strain>
    </source>
</reference>
<dbReference type="EMBL" id="RBKU01000001">
    <property type="protein sequence ID" value="RKR81819.1"/>
    <property type="molecule type" value="Genomic_DNA"/>
</dbReference>
<dbReference type="Pfam" id="PF10543">
    <property type="entry name" value="ORF6N"/>
    <property type="match status" value="1"/>
</dbReference>
<evidence type="ECO:0000313" key="2">
    <source>
        <dbReference type="EMBL" id="RKR81819.1"/>
    </source>
</evidence>
<protein>
    <submittedName>
        <fullName evidence="2">ORF6N domain-containing protein</fullName>
    </submittedName>
</protein>
<organism evidence="2 3">
    <name type="scientific">Mucilaginibacter gracilis</name>
    <dbReference type="NCBI Taxonomy" id="423350"/>
    <lineage>
        <taxon>Bacteria</taxon>
        <taxon>Pseudomonadati</taxon>
        <taxon>Bacteroidota</taxon>
        <taxon>Sphingobacteriia</taxon>
        <taxon>Sphingobacteriales</taxon>
        <taxon>Sphingobacteriaceae</taxon>
        <taxon>Mucilaginibacter</taxon>
    </lineage>
</organism>
<dbReference type="AlphaFoldDB" id="A0A495J143"/>
<dbReference type="OrthoDB" id="9816206at2"/>